<feature type="domain" description="Core-binding (CB)" evidence="6">
    <location>
        <begin position="56"/>
        <end position="140"/>
    </location>
</feature>
<dbReference type="RefSeq" id="WP_323708999.1">
    <property type="nucleotide sequence ID" value="NZ_CP104778.1"/>
</dbReference>
<keyword evidence="8" id="KW-1185">Reference proteome</keyword>
<dbReference type="PROSITE" id="PS51898">
    <property type="entry name" value="TYR_RECOMBINASE"/>
    <property type="match status" value="1"/>
</dbReference>
<dbReference type="Gene3D" id="1.10.150.130">
    <property type="match status" value="1"/>
</dbReference>
<dbReference type="InterPro" id="IPR028259">
    <property type="entry name" value="AP2-like_int_N"/>
</dbReference>
<evidence type="ECO:0000256" key="2">
    <source>
        <dbReference type="ARBA" id="ARBA00023125"/>
    </source>
</evidence>
<dbReference type="InterPro" id="IPR044068">
    <property type="entry name" value="CB"/>
</dbReference>
<dbReference type="Pfam" id="PF14657">
    <property type="entry name" value="Arm-DNA-bind_4"/>
    <property type="match status" value="1"/>
</dbReference>
<name>A0ABZ0Q3M9_9LACO</name>
<comment type="similarity">
    <text evidence="1">Belongs to the 'phage' integrase family.</text>
</comment>
<keyword evidence="3" id="KW-0233">DNA recombination</keyword>
<dbReference type="InterPro" id="IPR013762">
    <property type="entry name" value="Integrase-like_cat_sf"/>
</dbReference>
<dbReference type="PROSITE" id="PS51900">
    <property type="entry name" value="CB"/>
    <property type="match status" value="1"/>
</dbReference>
<protein>
    <submittedName>
        <fullName evidence="7">Site-specific integrase</fullName>
    </submittedName>
</protein>
<evidence type="ECO:0000313" key="8">
    <source>
        <dbReference type="Proteomes" id="UP001302696"/>
    </source>
</evidence>
<keyword evidence="2 4" id="KW-0238">DNA-binding</keyword>
<dbReference type="InterPro" id="IPR011010">
    <property type="entry name" value="DNA_brk_join_enz"/>
</dbReference>
<sequence>MASITRRNTGWQARLRVNQGGVLKPISKQGFRTKKEAKIWANSQEISDFNGDAVIQSMQSLPDYFINWFHLYKEASLRSATKKRYKETYRVLVGYWQDTPLKDITFDKYQKFLKDFGEKHAKATVSKVHSQTRASIRAAVRTGKLHRDFTEAATVYGQPGKTEEEKYLEKDDMLKLLAYCRKDLRISAASKIMITTALYTGLRIEEVGALTWDKIDLNEKRLTVSRAWDYANHGGFMPTKNESSQRTIDINQELVKQLKSWKLIQSSYFEETGLSNCYDLKQNRSTHFKNNEENPTNLVFLNDRQNIVGSNGVGNLLKKLAGPKSQGCLGIKKVTFHALRHTHASFLISEGVSIYYISKRLGHASISVTLDTYSHLLRSLSDKESNKTIAILDHVFVKDPQN</sequence>
<evidence type="ECO:0000256" key="1">
    <source>
        <dbReference type="ARBA" id="ARBA00008857"/>
    </source>
</evidence>
<proteinExistence type="inferred from homology"/>
<dbReference type="PANTHER" id="PTHR30349">
    <property type="entry name" value="PHAGE INTEGRASE-RELATED"/>
    <property type="match status" value="1"/>
</dbReference>
<dbReference type="PANTHER" id="PTHR30349:SF64">
    <property type="entry name" value="PROPHAGE INTEGRASE INTD-RELATED"/>
    <property type="match status" value="1"/>
</dbReference>
<evidence type="ECO:0000313" key="7">
    <source>
        <dbReference type="EMBL" id="WPC21117.1"/>
    </source>
</evidence>
<gene>
    <name evidence="7" type="ORF">N6G96_07415</name>
</gene>
<organism evidence="7 8">
    <name type="scientific">Pediococcus inopinatus</name>
    <dbReference type="NCBI Taxonomy" id="114090"/>
    <lineage>
        <taxon>Bacteria</taxon>
        <taxon>Bacillati</taxon>
        <taxon>Bacillota</taxon>
        <taxon>Bacilli</taxon>
        <taxon>Lactobacillales</taxon>
        <taxon>Lactobacillaceae</taxon>
        <taxon>Pediococcus</taxon>
    </lineage>
</organism>
<evidence type="ECO:0000256" key="3">
    <source>
        <dbReference type="ARBA" id="ARBA00023172"/>
    </source>
</evidence>
<dbReference type="InterPro" id="IPR050090">
    <property type="entry name" value="Tyrosine_recombinase_XerCD"/>
</dbReference>
<evidence type="ECO:0000259" key="5">
    <source>
        <dbReference type="PROSITE" id="PS51898"/>
    </source>
</evidence>
<reference evidence="8" key="1">
    <citation type="submission" date="2024-06" db="EMBL/GenBank/DDBJ databases">
        <authorList>
            <person name="Chang H.C."/>
            <person name="Mun S.Y."/>
        </authorList>
    </citation>
    <scope>NUCLEOTIDE SEQUENCE [LARGE SCALE GENOMIC DNA]</scope>
    <source>
        <strain evidence="8">KT1</strain>
    </source>
</reference>
<evidence type="ECO:0000259" key="6">
    <source>
        <dbReference type="PROSITE" id="PS51900"/>
    </source>
</evidence>
<feature type="domain" description="Tyr recombinase" evidence="5">
    <location>
        <begin position="163"/>
        <end position="391"/>
    </location>
</feature>
<dbReference type="InterPro" id="IPR010998">
    <property type="entry name" value="Integrase_recombinase_N"/>
</dbReference>
<dbReference type="SUPFAM" id="SSF56349">
    <property type="entry name" value="DNA breaking-rejoining enzymes"/>
    <property type="match status" value="1"/>
</dbReference>
<evidence type="ECO:0000256" key="4">
    <source>
        <dbReference type="PROSITE-ProRule" id="PRU01248"/>
    </source>
</evidence>
<dbReference type="CDD" id="cd01189">
    <property type="entry name" value="INT_ICEBs1_C_like"/>
    <property type="match status" value="1"/>
</dbReference>
<dbReference type="Proteomes" id="UP001302696">
    <property type="component" value="Chromosome"/>
</dbReference>
<dbReference type="Pfam" id="PF00589">
    <property type="entry name" value="Phage_integrase"/>
    <property type="match status" value="1"/>
</dbReference>
<dbReference type="EMBL" id="CP104778">
    <property type="protein sequence ID" value="WPC21117.1"/>
    <property type="molecule type" value="Genomic_DNA"/>
</dbReference>
<dbReference type="Gene3D" id="1.10.443.10">
    <property type="entry name" value="Intergrase catalytic core"/>
    <property type="match status" value="1"/>
</dbReference>
<accession>A0ABZ0Q3M9</accession>
<dbReference type="InterPro" id="IPR002104">
    <property type="entry name" value="Integrase_catalytic"/>
</dbReference>